<dbReference type="GO" id="GO:0008360">
    <property type="term" value="P:regulation of cell shape"/>
    <property type="evidence" value="ECO:0007669"/>
    <property type="project" value="UniProtKB-UniRule"/>
</dbReference>
<dbReference type="InterPro" id="IPR036365">
    <property type="entry name" value="PGBD-like_sf"/>
</dbReference>
<dbReference type="SUPFAM" id="SSF141523">
    <property type="entry name" value="L,D-transpeptidase catalytic domain-like"/>
    <property type="match status" value="1"/>
</dbReference>
<organism evidence="10 11">
    <name type="scientific">Rhizobium aethiopicum</name>
    <dbReference type="NCBI Taxonomy" id="1138170"/>
    <lineage>
        <taxon>Bacteria</taxon>
        <taxon>Pseudomonadati</taxon>
        <taxon>Pseudomonadota</taxon>
        <taxon>Alphaproteobacteria</taxon>
        <taxon>Hyphomicrobiales</taxon>
        <taxon>Rhizobiaceae</taxon>
        <taxon>Rhizobium/Agrobacterium group</taxon>
        <taxon>Rhizobium</taxon>
    </lineage>
</organism>
<dbReference type="Pfam" id="PF20142">
    <property type="entry name" value="Scaffold"/>
    <property type="match status" value="1"/>
</dbReference>
<accession>A0A1C3XVY4</accession>
<comment type="pathway">
    <text evidence="1 7">Cell wall biogenesis; peptidoglycan biosynthesis.</text>
</comment>
<dbReference type="Gene3D" id="1.10.101.10">
    <property type="entry name" value="PGBD-like superfamily/PGBD"/>
    <property type="match status" value="1"/>
</dbReference>
<dbReference type="InterPro" id="IPR038063">
    <property type="entry name" value="Transpep_catalytic_dom"/>
</dbReference>
<dbReference type="InterPro" id="IPR036366">
    <property type="entry name" value="PGBDSf"/>
</dbReference>
<dbReference type="InterPro" id="IPR045380">
    <property type="entry name" value="LD_TPept_scaffold_dom"/>
</dbReference>
<dbReference type="PROSITE" id="PS52029">
    <property type="entry name" value="LD_TPASE"/>
    <property type="match status" value="1"/>
</dbReference>
<keyword evidence="8" id="KW-0732">Signal</keyword>
<dbReference type="Pfam" id="PF03734">
    <property type="entry name" value="YkuD"/>
    <property type="match status" value="1"/>
</dbReference>
<dbReference type="AlphaFoldDB" id="A0A1C3XVY4"/>
<proteinExistence type="inferred from homology"/>
<dbReference type="InterPro" id="IPR002477">
    <property type="entry name" value="Peptidoglycan-bd-like"/>
</dbReference>
<evidence type="ECO:0000256" key="6">
    <source>
        <dbReference type="ARBA" id="ARBA00023316"/>
    </source>
</evidence>
<keyword evidence="4 7" id="KW-0133">Cell shape</keyword>
<dbReference type="RefSeq" id="WP_092747504.1">
    <property type="nucleotide sequence ID" value="NZ_FMAJ01000001.1"/>
</dbReference>
<feature type="domain" description="L,D-TPase catalytic" evidence="9">
    <location>
        <begin position="404"/>
        <end position="572"/>
    </location>
</feature>
<reference evidence="10 11" key="1">
    <citation type="submission" date="2016-08" db="EMBL/GenBank/DDBJ databases">
        <authorList>
            <person name="Seilhamer J.J."/>
        </authorList>
    </citation>
    <scope>NUCLEOTIDE SEQUENCE [LARGE SCALE GENOMIC DNA]</scope>
    <source>
        <strain evidence="10 11">HBR26</strain>
    </source>
</reference>
<dbReference type="STRING" id="1138170.GA0061105_101248"/>
<dbReference type="PANTHER" id="PTHR41533">
    <property type="entry name" value="L,D-TRANSPEPTIDASE HI_1667-RELATED"/>
    <property type="match status" value="1"/>
</dbReference>
<comment type="similarity">
    <text evidence="2">Belongs to the YkuD family.</text>
</comment>
<dbReference type="GO" id="GO:0016740">
    <property type="term" value="F:transferase activity"/>
    <property type="evidence" value="ECO:0007669"/>
    <property type="project" value="UniProtKB-KW"/>
</dbReference>
<evidence type="ECO:0000256" key="7">
    <source>
        <dbReference type="PROSITE-ProRule" id="PRU01373"/>
    </source>
</evidence>
<evidence type="ECO:0000256" key="5">
    <source>
        <dbReference type="ARBA" id="ARBA00022984"/>
    </source>
</evidence>
<dbReference type="InterPro" id="IPR052905">
    <property type="entry name" value="LD-transpeptidase_YkuD-like"/>
</dbReference>
<dbReference type="PANTHER" id="PTHR41533:SF2">
    <property type="entry name" value="BLR7131 PROTEIN"/>
    <property type="match status" value="1"/>
</dbReference>
<dbReference type="EMBL" id="FMAJ01000001">
    <property type="protein sequence ID" value="SCB56420.1"/>
    <property type="molecule type" value="Genomic_DNA"/>
</dbReference>
<feature type="active site" description="Nucleophile" evidence="7">
    <location>
        <position position="551"/>
    </location>
</feature>
<dbReference type="Pfam" id="PF01471">
    <property type="entry name" value="PG_binding_1"/>
    <property type="match status" value="1"/>
</dbReference>
<feature type="signal peptide" evidence="8">
    <location>
        <begin position="1"/>
        <end position="28"/>
    </location>
</feature>
<evidence type="ECO:0000256" key="8">
    <source>
        <dbReference type="SAM" id="SignalP"/>
    </source>
</evidence>
<dbReference type="Gene3D" id="2.40.440.10">
    <property type="entry name" value="L,D-transpeptidase catalytic domain-like"/>
    <property type="match status" value="1"/>
</dbReference>
<keyword evidence="6 7" id="KW-0961">Cell wall biogenesis/degradation</keyword>
<evidence type="ECO:0000256" key="2">
    <source>
        <dbReference type="ARBA" id="ARBA00005992"/>
    </source>
</evidence>
<dbReference type="CDD" id="cd16913">
    <property type="entry name" value="YkuD_like"/>
    <property type="match status" value="1"/>
</dbReference>
<dbReference type="GO" id="GO:0009252">
    <property type="term" value="P:peptidoglycan biosynthetic process"/>
    <property type="evidence" value="ECO:0007669"/>
    <property type="project" value="UniProtKB-UniPathway"/>
</dbReference>
<keyword evidence="3" id="KW-0808">Transferase</keyword>
<evidence type="ECO:0000259" key="9">
    <source>
        <dbReference type="PROSITE" id="PS52029"/>
    </source>
</evidence>
<evidence type="ECO:0000313" key="11">
    <source>
        <dbReference type="Proteomes" id="UP000198723"/>
    </source>
</evidence>
<keyword evidence="5 7" id="KW-0573">Peptidoglycan synthesis</keyword>
<dbReference type="GO" id="GO:0004180">
    <property type="term" value="F:carboxypeptidase activity"/>
    <property type="evidence" value="ECO:0007669"/>
    <property type="project" value="UniProtKB-ARBA"/>
</dbReference>
<gene>
    <name evidence="10" type="ORF">GA0061105_101248</name>
</gene>
<evidence type="ECO:0000256" key="1">
    <source>
        <dbReference type="ARBA" id="ARBA00004752"/>
    </source>
</evidence>
<dbReference type="InterPro" id="IPR005490">
    <property type="entry name" value="LD_TPept_cat_dom"/>
</dbReference>
<dbReference type="GO" id="GO:0071555">
    <property type="term" value="P:cell wall organization"/>
    <property type="evidence" value="ECO:0007669"/>
    <property type="project" value="UniProtKB-UniRule"/>
</dbReference>
<evidence type="ECO:0000256" key="3">
    <source>
        <dbReference type="ARBA" id="ARBA00022679"/>
    </source>
</evidence>
<feature type="chain" id="PRO_5008686977" evidence="8">
    <location>
        <begin position="29"/>
        <end position="635"/>
    </location>
</feature>
<sequence>MTFVLKSAVSAMAISCGLTVMIAAPAHAYTLMDMLRGDRQRNQSTIFMDQMPPGRVGPRGSAGTLGGLDPEAPLPKVSGPRYYTYKTETLQFVDTSRFADPIVTGAVAEVSPAGEAIAEPVVQRRFLAQAKVRANADVAKALEAYYGDNRNPLVWVDGNQINERAKSAMATLADASSVGLDPADYAIQAPAIDPANPDPAARDRALTQFELDLSAKVLAFVQDTVRGRIDPNKISGYHDFQRKVVNLTPILKLARMSPDVGAYIASRSPDSPQFLALKTELAKLRAVDGNEERIVISLDKLLRPGESSPEIANIVKALQKHGSETLKTDHATTFAAYAGGSDYSPDIVSLVEDFQKERGLKSDGVIGQATVRAMIGGDTNASKIDKLVVAMEQARWLPEDLGSRYVMINQPAYMAYYHNDGKEQLSMRVVVGGKNNQTYFFNDEIETVEFNPFWGVPQSIIINEMLPKLRSDPNYLDQLGYEVEVNGHAVASSSVDWYGSTDNVSVRQPPSSDNALGELKILFPNSHAIYMHDTPSKSFFKRDMRALSHGCVRLADPRAMAAAVLGTSVQDIAKQIASGQNHAVKVPQKIPVYVSYFTAWPNKDGVVEYFDDVYGRDAYVDKAFDATTKARGAQI</sequence>
<evidence type="ECO:0000313" key="10">
    <source>
        <dbReference type="EMBL" id="SCB56420.1"/>
    </source>
</evidence>
<protein>
    <submittedName>
        <fullName evidence="10">Murein L,D-transpeptidase YcbB/YkuD</fullName>
    </submittedName>
</protein>
<dbReference type="UniPathway" id="UPA00219"/>
<dbReference type="SUPFAM" id="SSF47090">
    <property type="entry name" value="PGBD-like"/>
    <property type="match status" value="1"/>
</dbReference>
<dbReference type="Proteomes" id="UP000198723">
    <property type="component" value="Unassembled WGS sequence"/>
</dbReference>
<feature type="active site" description="Proton donor/acceptor" evidence="7">
    <location>
        <position position="532"/>
    </location>
</feature>
<evidence type="ECO:0000256" key="4">
    <source>
        <dbReference type="ARBA" id="ARBA00022960"/>
    </source>
</evidence>
<name>A0A1C3XVY4_9HYPH</name>